<gene>
    <name evidence="1" type="ORF">ACFSQW_08390</name>
</gene>
<dbReference type="EMBL" id="JBHULD010000009">
    <property type="protein sequence ID" value="MFD2554407.1"/>
    <property type="molecule type" value="Genomic_DNA"/>
</dbReference>
<dbReference type="Proteomes" id="UP001597440">
    <property type="component" value="Unassembled WGS sequence"/>
</dbReference>
<reference evidence="2" key="1">
    <citation type="journal article" date="2019" name="Int. J. Syst. Evol. Microbiol.">
        <title>The Global Catalogue of Microorganisms (GCM) 10K type strain sequencing project: providing services to taxonomists for standard genome sequencing and annotation.</title>
        <authorList>
            <consortium name="The Broad Institute Genomics Platform"/>
            <consortium name="The Broad Institute Genome Sequencing Center for Infectious Disease"/>
            <person name="Wu L."/>
            <person name="Ma J."/>
        </authorList>
    </citation>
    <scope>NUCLEOTIDE SEQUENCE [LARGE SCALE GENOMIC DNA]</scope>
    <source>
        <strain evidence="2">KCTC 52298</strain>
    </source>
</reference>
<organism evidence="1 2">
    <name type="scientific">Sphingobacterium tabacisoli</name>
    <dbReference type="NCBI Taxonomy" id="2044855"/>
    <lineage>
        <taxon>Bacteria</taxon>
        <taxon>Pseudomonadati</taxon>
        <taxon>Bacteroidota</taxon>
        <taxon>Sphingobacteriia</taxon>
        <taxon>Sphingobacteriales</taxon>
        <taxon>Sphingobacteriaceae</taxon>
        <taxon>Sphingobacterium</taxon>
    </lineage>
</organism>
<dbReference type="RefSeq" id="WP_210355021.1">
    <property type="nucleotide sequence ID" value="NZ_JAEQMU010000003.1"/>
</dbReference>
<protein>
    <submittedName>
        <fullName evidence="1">DUF3575 domain-containing protein</fullName>
    </submittedName>
</protein>
<keyword evidence="2" id="KW-1185">Reference proteome</keyword>
<name>A0ABW5KZP3_9SPHI</name>
<proteinExistence type="predicted"/>
<dbReference type="InterPro" id="IPR021958">
    <property type="entry name" value="DUF3575"/>
</dbReference>
<accession>A0ABW5KZP3</accession>
<comment type="caution">
    <text evidence="1">The sequence shown here is derived from an EMBL/GenBank/DDBJ whole genome shotgun (WGS) entry which is preliminary data.</text>
</comment>
<evidence type="ECO:0000313" key="2">
    <source>
        <dbReference type="Proteomes" id="UP001597440"/>
    </source>
</evidence>
<sequence length="261" mass="29796">MFRHLLFKSIFLGILVIGVSPAVAQKYCKWGQKETDHLLKTNLLNLPFKSFNLEYERPFRSNISLGINISFTPNRDLPFKNSLTKSIEDEAPKRSLEELRFSQFSIVPQMRFYFGDRDVFTRFYASPYLKYTRYNTNTTLYYQYEFMDSGIIERASIPISGNLNTLSAGVAVGLQFQLLKSLYMDWKIIGSHYGIVFGKGGGTSDVPLTKEIQQDIKKSLQKLDDIPIYSFAHTVDETSVTIKPKGLNIGITSAISVGYRF</sequence>
<evidence type="ECO:0000313" key="1">
    <source>
        <dbReference type="EMBL" id="MFD2554407.1"/>
    </source>
</evidence>
<dbReference type="Pfam" id="PF12099">
    <property type="entry name" value="DUF3575"/>
    <property type="match status" value="1"/>
</dbReference>